<reference evidence="1 2" key="2">
    <citation type="submission" date="2016-08" db="EMBL/GenBank/DDBJ databases">
        <title>Orenia metallireducens sp. nov. strain Z6, a Novel Metal-reducing Firmicute from the Deep Subsurface.</title>
        <authorList>
            <person name="Maxim B.I."/>
            <person name="Kenneth K."/>
            <person name="Flynn T.M."/>
            <person name="Oloughlin E.J."/>
            <person name="Locke R.A."/>
            <person name="Weber J.R."/>
            <person name="Egan S.M."/>
            <person name="Mackie R.I."/>
            <person name="Cann I.K."/>
        </authorList>
    </citation>
    <scope>NUCLEOTIDE SEQUENCE [LARGE SCALE GENOMIC DNA]</scope>
    <source>
        <strain evidence="1 2">Z6</strain>
    </source>
</reference>
<dbReference type="Gene3D" id="3.30.420.40">
    <property type="match status" value="2"/>
</dbReference>
<proteinExistence type="predicted"/>
<dbReference type="InterPro" id="IPR043129">
    <property type="entry name" value="ATPase_NBD"/>
</dbReference>
<organism evidence="1 2">
    <name type="scientific">Orenia metallireducens</name>
    <dbReference type="NCBI Taxonomy" id="1413210"/>
    <lineage>
        <taxon>Bacteria</taxon>
        <taxon>Bacillati</taxon>
        <taxon>Bacillota</taxon>
        <taxon>Clostridia</taxon>
        <taxon>Halanaerobiales</taxon>
        <taxon>Halobacteroidaceae</taxon>
        <taxon>Orenia</taxon>
    </lineage>
</organism>
<dbReference type="RefSeq" id="WP_068719223.1">
    <property type="nucleotide sequence ID" value="NZ_LWDV01000010.1"/>
</dbReference>
<dbReference type="Proteomes" id="UP000093514">
    <property type="component" value="Unassembled WGS sequence"/>
</dbReference>
<dbReference type="EMBL" id="LWDV01000010">
    <property type="protein sequence ID" value="OCL25311.1"/>
    <property type="molecule type" value="Genomic_DNA"/>
</dbReference>
<name>A0A1C0A596_9FIRM</name>
<accession>A0A1C0A596</accession>
<gene>
    <name evidence="1" type="ORF">U472_13215</name>
</gene>
<reference evidence="2" key="1">
    <citation type="submission" date="2016-07" db="EMBL/GenBank/DDBJ databases">
        <authorList>
            <person name="Florea S."/>
            <person name="Webb J.S."/>
            <person name="Jaromczyk J."/>
            <person name="Schardl C.L."/>
        </authorList>
    </citation>
    <scope>NUCLEOTIDE SEQUENCE [LARGE SCALE GENOMIC DNA]</scope>
    <source>
        <strain evidence="2">Z6</strain>
    </source>
</reference>
<dbReference type="SUPFAM" id="SSF53067">
    <property type="entry name" value="Actin-like ATPase domain"/>
    <property type="match status" value="2"/>
</dbReference>
<evidence type="ECO:0000313" key="2">
    <source>
        <dbReference type="Proteomes" id="UP000093514"/>
    </source>
</evidence>
<keyword evidence="2" id="KW-1185">Reference proteome</keyword>
<protein>
    <submittedName>
        <fullName evidence="1">Molecular chaperone</fullName>
    </submittedName>
</protein>
<sequence>MKSYKLNIQKDIFDERKFTKEELLKSSTYKLKQICSEYRIVNAFKNIYKREQLIDLILKYRGKDVSYLIYDKQEGGMARIQEALEQNVTTKLKNNNIIKIPTKIILYDEIGMSEEDSYRVTVEDEIVESNVLLVNGDKDYICGIFNLKRDKKEENKYYLVANHENLRIENFKKKNYKLLFFKRHISEYLYKVYYENQNFPPMNLQYYEVPIIHFEVRKLEETKSVLCIDFGTSNTTAGVYLDHNYVSKISDNDIFNNRIKLDEINFVNFPYVGRKGRGWSKIIPTSVYVLNCHDLDNIRFLFGHEAQERIKENNYAGNASFFQGIKRWVNTYKVFEEIRDEAGNIAKITRGEIIKAYIDYVINTSESQFKCKFKKLYISSPVKLKNQFISMFQDIVPDYQIESDNVLDEGIAVLYNTIVNQINNESFYDGDEYKALVIDCGGGTTDLSSCNFKIVENDISYGVDIKTGFENGDSNFGGNNLTYRIMQFMKIVLAHYYQNNSEIIDIDQLIPLSGVEIFRHVDDFGVDSVYAKLKEYYQRAEELIPTRYKEYENRPAEEYKKVKNNFYFLWELAENMKKDFYIRTNILRNKFDSFKNMRSPESDLQITPLSNWELAIYEEGKLEVVNEFPNVIFNVIEINKLIKADIYDIIRKLLEKFYENQELLNYSIIKLTGQSCKIDIFTEALKEFVPGRRIQFKKKNINTNDDLDLKLSCLRGIIKHVNSKKLGNIEINVENEVPIIPYSISAFDFNGNEKTIIRDGEKLTEAKGYISKLLSTREIKFYLKNIEGELQKEYLFENEAVKYTQTSSADILKRYSTKVSQEDTDTIRNDEVKLFVFTAEDKWGFYIVPICRQSDQLYIGDERYFTFEDDLSTLDFFDGLK</sequence>
<comment type="caution">
    <text evidence="1">The sequence shown here is derived from an EMBL/GenBank/DDBJ whole genome shotgun (WGS) entry which is preliminary data.</text>
</comment>
<dbReference type="OrthoDB" id="9760742at2"/>
<dbReference type="Gene3D" id="3.90.640.10">
    <property type="entry name" value="Actin, Chain A, domain 4"/>
    <property type="match status" value="1"/>
</dbReference>
<evidence type="ECO:0000313" key="1">
    <source>
        <dbReference type="EMBL" id="OCL25311.1"/>
    </source>
</evidence>
<dbReference type="AlphaFoldDB" id="A0A1C0A596"/>